<dbReference type="GO" id="GO:0003723">
    <property type="term" value="F:RNA binding"/>
    <property type="evidence" value="ECO:0007669"/>
    <property type="project" value="InterPro"/>
</dbReference>
<evidence type="ECO:0000313" key="4">
    <source>
        <dbReference type="EMBL" id="OAY62886.1"/>
    </source>
</evidence>
<dbReference type="Pfam" id="PF13041">
    <property type="entry name" value="PPR_2"/>
    <property type="match status" value="2"/>
</dbReference>
<feature type="repeat" description="PPR" evidence="3">
    <location>
        <begin position="201"/>
        <end position="235"/>
    </location>
</feature>
<feature type="repeat" description="PPR" evidence="3">
    <location>
        <begin position="303"/>
        <end position="338"/>
    </location>
</feature>
<dbReference type="GeneID" id="109722019"/>
<evidence type="ECO:0000313" key="6">
    <source>
        <dbReference type="Proteomes" id="UP000515123"/>
    </source>
</evidence>
<evidence type="ECO:0000313" key="5">
    <source>
        <dbReference type="Proteomes" id="UP000092600"/>
    </source>
</evidence>
<dbReference type="Gene3D" id="1.25.40.10">
    <property type="entry name" value="Tetratricopeptide repeat domain"/>
    <property type="match status" value="6"/>
</dbReference>
<dbReference type="EMBL" id="LSRQ01008414">
    <property type="protein sequence ID" value="OAY62886.1"/>
    <property type="molecule type" value="Genomic_DNA"/>
</dbReference>
<evidence type="ECO:0000256" key="2">
    <source>
        <dbReference type="ARBA" id="ARBA00022946"/>
    </source>
</evidence>
<name>A0A199UDR7_ANACO</name>
<dbReference type="GO" id="GO:0009451">
    <property type="term" value="P:RNA modification"/>
    <property type="evidence" value="ECO:0007669"/>
    <property type="project" value="InterPro"/>
</dbReference>
<dbReference type="PANTHER" id="PTHR47926:SF462">
    <property type="entry name" value="PENTATRICOPEPTIDE REPEAT-CONTAINING PROTEIN"/>
    <property type="match status" value="1"/>
</dbReference>
<dbReference type="Proteomes" id="UP000515123">
    <property type="component" value="Linkage group 16"/>
</dbReference>
<evidence type="ECO:0000256" key="1">
    <source>
        <dbReference type="ARBA" id="ARBA00022737"/>
    </source>
</evidence>
<evidence type="ECO:0000256" key="3">
    <source>
        <dbReference type="PROSITE-ProRule" id="PRU00708"/>
    </source>
</evidence>
<feature type="repeat" description="PPR" evidence="3">
    <location>
        <begin position="511"/>
        <end position="545"/>
    </location>
</feature>
<dbReference type="Gramene" id="Aco006059.1.mrna1">
    <property type="protein sequence ID" value="Aco006059.1.mrna1.cds1"/>
    <property type="gene ID" value="Aco006059.1.path1"/>
</dbReference>
<dbReference type="FunFam" id="1.25.40.10:FF:000073">
    <property type="entry name" value="Pentatricopeptide repeat-containing protein chloroplastic"/>
    <property type="match status" value="1"/>
</dbReference>
<keyword evidence="2" id="KW-0809">Transit peptide</keyword>
<accession>A0A199UDR7</accession>
<dbReference type="Pfam" id="PF20431">
    <property type="entry name" value="E_motif"/>
    <property type="match status" value="1"/>
</dbReference>
<dbReference type="Proteomes" id="UP000092600">
    <property type="component" value="Unassembled WGS sequence"/>
</dbReference>
<evidence type="ECO:0000313" key="7">
    <source>
        <dbReference type="RefSeq" id="XP_020105452.1"/>
    </source>
</evidence>
<reference evidence="7" key="2">
    <citation type="submission" date="2025-04" db="UniProtKB">
        <authorList>
            <consortium name="RefSeq"/>
        </authorList>
    </citation>
    <scope>IDENTIFICATION</scope>
    <source>
        <tissue evidence="7">Leaf</tissue>
    </source>
</reference>
<reference evidence="4 5" key="1">
    <citation type="journal article" date="2016" name="DNA Res.">
        <title>The draft genome of MD-2 pineapple using hybrid error correction of long reads.</title>
        <authorList>
            <person name="Redwan R.M."/>
            <person name="Saidin A."/>
            <person name="Kumar S.V."/>
        </authorList>
    </citation>
    <scope>NUCLEOTIDE SEQUENCE [LARGE SCALE GENOMIC DNA]</scope>
    <source>
        <strain evidence="5">cv. MD2</strain>
        <tissue evidence="4">Leaf</tissue>
    </source>
</reference>
<dbReference type="NCBIfam" id="TIGR00756">
    <property type="entry name" value="PPR"/>
    <property type="match status" value="7"/>
</dbReference>
<dbReference type="InterPro" id="IPR011990">
    <property type="entry name" value="TPR-like_helical_dom_sf"/>
</dbReference>
<keyword evidence="1" id="KW-0677">Repeat</keyword>
<dbReference type="OrthoDB" id="733871at2759"/>
<dbReference type="SUPFAM" id="SSF48452">
    <property type="entry name" value="TPR-like"/>
    <property type="match status" value="1"/>
</dbReference>
<sequence>MRITYSTRDRLKILVIPRTYSASSQPRITWQHLKETLASAISDLSLSLPLLRSLHARAFALGLRSNVFVSSLLVSRYFALGDARGARSVFDALRDRPAKPLLWNSMIKGFLRHDSPRLGLELFRELMGRSDCGPDRYTFHLAIAACARMSDFEFGFWIGGVVRSRGLGSDLLVATALIGLYSKAGEFGLARKVFDEMPSRDVVAWNAMISGYSQGGFLFEAVDLFRKMRFVHRVLPSDATLVSVISAYGDLGDRKSAELFHAHVIKIGFEINLSVSNSLTEMYNKCGNLDAAAALFDWMLTKDEISWSSMIGGYVQHGRPDDALKLFRRMAFDEGVKPTRPMLLNVLLACAELGDWREGKWIEENYILHDSIGFGTDSSLLTTLVYMYAKCGKFNTSLNLLKGTAQVREDVIAWNAVIKACIELGNVDMVFELALQMQRRGIAPDSATFLLVLSLVSLIPSLKKGMETHAHVIKRGFRSENPIANSLISMYSRSGSVGHSLEVFNGVKEKDVVSWSSIIQAYALNGKVDEALDLFDVMRRTEVRPNHYTFLAVLSACSHGGLVEKGWRVFKLMKEDYGLEPEIEHFTSMVDMFCRAARLADAYNLLKNGISQHGSNSALWGTLLSACRLHGDLVIAEAAAKQLLMLEPQNAANYKMLADAYISAGRREEAIGVLGLLRESQLEKRTGYSWFEGG</sequence>
<dbReference type="RefSeq" id="XP_020105452.1">
    <property type="nucleotide sequence ID" value="XM_020249863.1"/>
</dbReference>
<proteinExistence type="predicted"/>
<dbReference type="InterPro" id="IPR002885">
    <property type="entry name" value="PPR_rpt"/>
</dbReference>
<gene>
    <name evidence="7" type="primary">LOC109722019</name>
    <name evidence="4" type="ORF">ACMD2_06467</name>
</gene>
<feature type="repeat" description="PPR" evidence="3">
    <location>
        <begin position="410"/>
        <end position="444"/>
    </location>
</feature>
<dbReference type="FunFam" id="1.25.40.10:FF:000344">
    <property type="entry name" value="Pentatricopeptide repeat-containing protein"/>
    <property type="match status" value="1"/>
</dbReference>
<dbReference type="PROSITE" id="PS51375">
    <property type="entry name" value="PPR"/>
    <property type="match status" value="5"/>
</dbReference>
<dbReference type="Pfam" id="PF01535">
    <property type="entry name" value="PPR"/>
    <property type="match status" value="4"/>
</dbReference>
<dbReference type="AlphaFoldDB" id="A0A199UDR7"/>
<keyword evidence="6" id="KW-1185">Reference proteome</keyword>
<dbReference type="PANTHER" id="PTHR47926">
    <property type="entry name" value="PENTATRICOPEPTIDE REPEAT-CONTAINING PROTEIN"/>
    <property type="match status" value="1"/>
</dbReference>
<dbReference type="InterPro" id="IPR046848">
    <property type="entry name" value="E_motif"/>
</dbReference>
<dbReference type="InterPro" id="IPR046960">
    <property type="entry name" value="PPR_At4g14850-like_plant"/>
</dbReference>
<feature type="repeat" description="PPR" evidence="3">
    <location>
        <begin position="99"/>
        <end position="134"/>
    </location>
</feature>
<organism evidence="4 5">
    <name type="scientific">Ananas comosus</name>
    <name type="common">Pineapple</name>
    <name type="synonym">Ananas ananas</name>
    <dbReference type="NCBI Taxonomy" id="4615"/>
    <lineage>
        <taxon>Eukaryota</taxon>
        <taxon>Viridiplantae</taxon>
        <taxon>Streptophyta</taxon>
        <taxon>Embryophyta</taxon>
        <taxon>Tracheophyta</taxon>
        <taxon>Spermatophyta</taxon>
        <taxon>Magnoliopsida</taxon>
        <taxon>Liliopsida</taxon>
        <taxon>Poales</taxon>
        <taxon>Bromeliaceae</taxon>
        <taxon>Bromelioideae</taxon>
        <taxon>Ananas</taxon>
    </lineage>
</organism>
<protein>
    <submittedName>
        <fullName evidence="4 7">Pentatricopeptide repeat-containing protein</fullName>
    </submittedName>
</protein>
<dbReference type="FunFam" id="1.25.40.10:FF:001093">
    <property type="entry name" value="Pentatricopeptide repeat-containing protein At2g34400"/>
    <property type="match status" value="1"/>
</dbReference>